<accession>A0ACB8SDU4</accession>
<dbReference type="EMBL" id="MU277432">
    <property type="protein sequence ID" value="KAI0054442.1"/>
    <property type="molecule type" value="Genomic_DNA"/>
</dbReference>
<name>A0ACB8SDU4_9AGAM</name>
<gene>
    <name evidence="1" type="ORF">BV25DRAFT_1903870</name>
</gene>
<evidence type="ECO:0000313" key="2">
    <source>
        <dbReference type="Proteomes" id="UP000814140"/>
    </source>
</evidence>
<reference evidence="1" key="1">
    <citation type="submission" date="2021-03" db="EMBL/GenBank/DDBJ databases">
        <authorList>
            <consortium name="DOE Joint Genome Institute"/>
            <person name="Ahrendt S."/>
            <person name="Looney B.P."/>
            <person name="Miyauchi S."/>
            <person name="Morin E."/>
            <person name="Drula E."/>
            <person name="Courty P.E."/>
            <person name="Chicoki N."/>
            <person name="Fauchery L."/>
            <person name="Kohler A."/>
            <person name="Kuo A."/>
            <person name="Labutti K."/>
            <person name="Pangilinan J."/>
            <person name="Lipzen A."/>
            <person name="Riley R."/>
            <person name="Andreopoulos W."/>
            <person name="He G."/>
            <person name="Johnson J."/>
            <person name="Barry K.W."/>
            <person name="Grigoriev I.V."/>
            <person name="Nagy L."/>
            <person name="Hibbett D."/>
            <person name="Henrissat B."/>
            <person name="Matheny P.B."/>
            <person name="Labbe J."/>
            <person name="Martin F."/>
        </authorList>
    </citation>
    <scope>NUCLEOTIDE SEQUENCE</scope>
    <source>
        <strain evidence="1">HHB10654</strain>
    </source>
</reference>
<organism evidence="1 2">
    <name type="scientific">Artomyces pyxidatus</name>
    <dbReference type="NCBI Taxonomy" id="48021"/>
    <lineage>
        <taxon>Eukaryota</taxon>
        <taxon>Fungi</taxon>
        <taxon>Dikarya</taxon>
        <taxon>Basidiomycota</taxon>
        <taxon>Agaricomycotina</taxon>
        <taxon>Agaricomycetes</taxon>
        <taxon>Russulales</taxon>
        <taxon>Auriscalpiaceae</taxon>
        <taxon>Artomyces</taxon>
    </lineage>
</organism>
<comment type="caution">
    <text evidence="1">The sequence shown here is derived from an EMBL/GenBank/DDBJ whole genome shotgun (WGS) entry which is preliminary data.</text>
</comment>
<protein>
    <submittedName>
        <fullName evidence="1">Uncharacterized protein</fullName>
    </submittedName>
</protein>
<reference evidence="1" key="2">
    <citation type="journal article" date="2022" name="New Phytol.">
        <title>Evolutionary transition to the ectomycorrhizal habit in the genomes of a hyperdiverse lineage of mushroom-forming fungi.</title>
        <authorList>
            <person name="Looney B."/>
            <person name="Miyauchi S."/>
            <person name="Morin E."/>
            <person name="Drula E."/>
            <person name="Courty P.E."/>
            <person name="Kohler A."/>
            <person name="Kuo A."/>
            <person name="LaButti K."/>
            <person name="Pangilinan J."/>
            <person name="Lipzen A."/>
            <person name="Riley R."/>
            <person name="Andreopoulos W."/>
            <person name="He G."/>
            <person name="Johnson J."/>
            <person name="Nolan M."/>
            <person name="Tritt A."/>
            <person name="Barry K.W."/>
            <person name="Grigoriev I.V."/>
            <person name="Nagy L.G."/>
            <person name="Hibbett D."/>
            <person name="Henrissat B."/>
            <person name="Matheny P.B."/>
            <person name="Labbe J."/>
            <person name="Martin F.M."/>
        </authorList>
    </citation>
    <scope>NUCLEOTIDE SEQUENCE</scope>
    <source>
        <strain evidence="1">HHB10654</strain>
    </source>
</reference>
<evidence type="ECO:0000313" key="1">
    <source>
        <dbReference type="EMBL" id="KAI0054442.1"/>
    </source>
</evidence>
<sequence length="464" mass="51935">MEGVIIFVRTLSPVRVQSLTLRKAGLYSASLTAFLVESYKNLQVDPAQQSVLLMQQTVALLSQITQQLGPNGSQVPVSLPEKLSEFSPSASDVRINVFWFMSLIFSLGAALAATIVQQWVRDYMHVFQRYNNSLKRARLRQYLYEGAELWKMSIIVEGVPALIHVSLFLFFIGLSDFLFHLDRIVAILVTIMISGCGLLYIGTMIAPVLYAQSPYQTPISGIFWWIFQSFGGRYHSDKSTGGERRPVSTDLTDGRVQLAMDESDERRKRDARAICWVIDNLTEDSELEPFVAGIPGSLNTSWGKEVWETVAKDQASPNVSAGHHPRDFWKFGRSQLVSSSMVHSHNAVTDFSGRITRLLKTCTDPGILIEKDRRRRARACVDAALSFVLNMDGKWEWFAEGEILADALNYLGGVEKIRLWPDRPEDFDNAFAARCAGLADTASEAFSPLPGRPSVEQTRQRPGC</sequence>
<keyword evidence="2" id="KW-1185">Reference proteome</keyword>
<proteinExistence type="predicted"/>
<dbReference type="Proteomes" id="UP000814140">
    <property type="component" value="Unassembled WGS sequence"/>
</dbReference>